<dbReference type="GO" id="GO:0004553">
    <property type="term" value="F:hydrolase activity, hydrolyzing O-glycosyl compounds"/>
    <property type="evidence" value="ECO:0007669"/>
    <property type="project" value="InterPro"/>
</dbReference>
<feature type="chain" id="PRO_5038735158" evidence="9">
    <location>
        <begin position="21"/>
        <end position="561"/>
    </location>
</feature>
<protein>
    <submittedName>
        <fullName evidence="10">Family 43 glycosylhydrolase</fullName>
    </submittedName>
</protein>
<evidence type="ECO:0000256" key="5">
    <source>
        <dbReference type="ARBA" id="ARBA00023295"/>
    </source>
</evidence>
<evidence type="ECO:0000256" key="3">
    <source>
        <dbReference type="ARBA" id="ARBA00022801"/>
    </source>
</evidence>
<comment type="caution">
    <text evidence="10">The sequence shown here is derived from an EMBL/GenBank/DDBJ whole genome shotgun (WGS) entry which is preliminary data.</text>
</comment>
<evidence type="ECO:0000256" key="4">
    <source>
        <dbReference type="ARBA" id="ARBA00023277"/>
    </source>
</evidence>
<dbReference type="GO" id="GO:0045493">
    <property type="term" value="P:xylan catabolic process"/>
    <property type="evidence" value="ECO:0007669"/>
    <property type="project" value="UniProtKB-KW"/>
</dbReference>
<evidence type="ECO:0000256" key="2">
    <source>
        <dbReference type="ARBA" id="ARBA00022651"/>
    </source>
</evidence>
<keyword evidence="9" id="KW-0732">Signal</keyword>
<proteinExistence type="inferred from homology"/>
<dbReference type="PANTHER" id="PTHR43772">
    <property type="entry name" value="ENDO-1,4-BETA-XYLANASE"/>
    <property type="match status" value="1"/>
</dbReference>
<evidence type="ECO:0000256" key="8">
    <source>
        <dbReference type="RuleBase" id="RU361187"/>
    </source>
</evidence>
<keyword evidence="2" id="KW-0624">Polysaccharide degradation</keyword>
<feature type="site" description="Important for catalytic activity, responsible for pKa modulation of the active site Glu and correct orientation of both the proton donor and substrate" evidence="7">
    <location>
        <position position="190"/>
    </location>
</feature>
<feature type="active site" description="Proton acceptor" evidence="6">
    <location>
        <position position="67"/>
    </location>
</feature>
<keyword evidence="4" id="KW-0119">Carbohydrate metabolism</keyword>
<accession>A0A9D1LNJ3</accession>
<dbReference type="InterPro" id="IPR023296">
    <property type="entry name" value="Glyco_hydro_beta-prop_sf"/>
</dbReference>
<dbReference type="PROSITE" id="PS51257">
    <property type="entry name" value="PROKAR_LIPOPROTEIN"/>
    <property type="match status" value="1"/>
</dbReference>
<sequence length="561" mass="63086">MKKQIIGMLMLLALSSCNGAKGGSSAPNSTYDGPITNLKFSDYSSQTDTDYNNELFYRNDLTLDMGDPMVVYDQGYFYAFGTRGTDRFHCFRSKDLASWERLDDAFIPQAGSWSTYNLWAPDIHKIGGKWYLYYTAAFDYNGTSSCQMGVAVSDNVYGPYIQCPGEDGTIATPPFSLYQDDKSLYATILDPNVFVDDDGSLYMYFSYDMNKSRRQDYSGYNVAEIWGAKMTSPTSWDKSTITRLMSPGFAKLSDSERTIGWETWSPSFSGEMECQEGPYMIKRNGTYYLTYCANSYVDTVYNVGYGTSSSPLGEFVKPNSYELENMILGVPGAAGTYINTRYLGFQTGTGHASIVEVGDELMLAYHAHQNRDEWGIDNNYNRALGLDYLYFDDDGHPYANGPTWSINRLPNEVTGYRNLSLEEGVKVTGNGENLPNLIDNFTNRAIRTEEPNRESAFPDSGTVTVKLPEKKAIKFLLINNSYDFNLSLSYLDKVDFGQGRVVTDVLFNKNYYNYDQKWAFPHADFVIELQDEVITDTITITASKQGGFALGEIEIYGKDAL</sequence>
<gene>
    <name evidence="10" type="ORF">IAC52_02435</name>
</gene>
<feature type="active site" description="Proton donor" evidence="6">
    <location>
        <position position="276"/>
    </location>
</feature>
<dbReference type="SUPFAM" id="SSF75005">
    <property type="entry name" value="Arabinanase/levansucrase/invertase"/>
    <property type="match status" value="1"/>
</dbReference>
<dbReference type="InterPro" id="IPR006710">
    <property type="entry name" value="Glyco_hydro_43"/>
</dbReference>
<name>A0A9D1LNJ3_9FIRM</name>
<dbReference type="PANTHER" id="PTHR43772:SF2">
    <property type="entry name" value="PUTATIVE (AFU_ORTHOLOGUE AFUA_2G04480)-RELATED"/>
    <property type="match status" value="1"/>
</dbReference>
<feature type="signal peptide" evidence="9">
    <location>
        <begin position="1"/>
        <end position="20"/>
    </location>
</feature>
<dbReference type="EMBL" id="DVMV01000015">
    <property type="protein sequence ID" value="HIU45136.1"/>
    <property type="molecule type" value="Genomic_DNA"/>
</dbReference>
<evidence type="ECO:0000256" key="1">
    <source>
        <dbReference type="ARBA" id="ARBA00009865"/>
    </source>
</evidence>
<dbReference type="Proteomes" id="UP000824070">
    <property type="component" value="Unassembled WGS sequence"/>
</dbReference>
<dbReference type="Gene3D" id="2.115.10.20">
    <property type="entry name" value="Glycosyl hydrolase domain, family 43"/>
    <property type="match status" value="1"/>
</dbReference>
<dbReference type="AlphaFoldDB" id="A0A9D1LNJ3"/>
<evidence type="ECO:0000313" key="10">
    <source>
        <dbReference type="EMBL" id="HIU45136.1"/>
    </source>
</evidence>
<keyword evidence="5 8" id="KW-0326">Glycosidase</keyword>
<evidence type="ECO:0000313" key="11">
    <source>
        <dbReference type="Proteomes" id="UP000824070"/>
    </source>
</evidence>
<evidence type="ECO:0000256" key="7">
    <source>
        <dbReference type="PIRSR" id="PIRSR606710-2"/>
    </source>
</evidence>
<evidence type="ECO:0000256" key="6">
    <source>
        <dbReference type="PIRSR" id="PIRSR606710-1"/>
    </source>
</evidence>
<comment type="similarity">
    <text evidence="1 8">Belongs to the glycosyl hydrolase 43 family.</text>
</comment>
<reference evidence="10" key="2">
    <citation type="journal article" date="2021" name="PeerJ">
        <title>Extensive microbial diversity within the chicken gut microbiome revealed by metagenomics and culture.</title>
        <authorList>
            <person name="Gilroy R."/>
            <person name="Ravi A."/>
            <person name="Getino M."/>
            <person name="Pursley I."/>
            <person name="Horton D.L."/>
            <person name="Alikhan N.F."/>
            <person name="Baker D."/>
            <person name="Gharbi K."/>
            <person name="Hall N."/>
            <person name="Watson M."/>
            <person name="Adriaenssens E.M."/>
            <person name="Foster-Nyarko E."/>
            <person name="Jarju S."/>
            <person name="Secka A."/>
            <person name="Antonio M."/>
            <person name="Oren A."/>
            <person name="Chaudhuri R.R."/>
            <person name="La Ragione R."/>
            <person name="Hildebrand F."/>
            <person name="Pallen M.J."/>
        </authorList>
    </citation>
    <scope>NUCLEOTIDE SEQUENCE</scope>
    <source>
        <strain evidence="10">ChiGjej1B1-22543</strain>
    </source>
</reference>
<evidence type="ECO:0000256" key="9">
    <source>
        <dbReference type="SAM" id="SignalP"/>
    </source>
</evidence>
<keyword evidence="3 8" id="KW-0378">Hydrolase</keyword>
<reference evidence="10" key="1">
    <citation type="submission" date="2020-10" db="EMBL/GenBank/DDBJ databases">
        <authorList>
            <person name="Gilroy R."/>
        </authorList>
    </citation>
    <scope>NUCLEOTIDE SEQUENCE</scope>
    <source>
        <strain evidence="10">ChiGjej1B1-22543</strain>
    </source>
</reference>
<keyword evidence="2" id="KW-0858">Xylan degradation</keyword>
<organism evidence="10 11">
    <name type="scientific">Candidatus Alloenteromonas pullicola</name>
    <dbReference type="NCBI Taxonomy" id="2840784"/>
    <lineage>
        <taxon>Bacteria</taxon>
        <taxon>Bacillati</taxon>
        <taxon>Bacillota</taxon>
        <taxon>Bacillota incertae sedis</taxon>
        <taxon>Candidatus Alloenteromonas</taxon>
    </lineage>
</organism>
<dbReference type="InterPro" id="IPR052176">
    <property type="entry name" value="Glycosyl_Hydrlase_43_Enz"/>
</dbReference>
<dbReference type="Pfam" id="PF04616">
    <property type="entry name" value="Glyco_hydro_43"/>
    <property type="match status" value="1"/>
</dbReference>